<evidence type="ECO:0000313" key="2">
    <source>
        <dbReference type="Proteomes" id="UP001153334"/>
    </source>
</evidence>
<sequence length="186" mass="21022">MVSIPRQRTGPKRSKHLPEVIERELRILVLDAVEDSRAPGGEVPQLIIGNPESGCHGTYFHGHDGIEFFFHHCQMKFATECKCIAKDTSGETYQIPDELDRYRIQLIRGRKVPFRLEPKLAAMVIMKIFLGMHVPEELRMEYGQTVGPSMDIIDEEGETAGSVGDKQDETSEEETGQGHENKDEDI</sequence>
<name>A0ACC2I890_9PEZI</name>
<keyword evidence="2" id="KW-1185">Reference proteome</keyword>
<comment type="caution">
    <text evidence="1">The sequence shown here is derived from an EMBL/GenBank/DDBJ whole genome shotgun (WGS) entry which is preliminary data.</text>
</comment>
<gene>
    <name evidence="1" type="ORF">ONZ43_g5636</name>
</gene>
<protein>
    <submittedName>
        <fullName evidence="1">Uncharacterized protein</fullName>
    </submittedName>
</protein>
<dbReference type="Proteomes" id="UP001153334">
    <property type="component" value="Unassembled WGS sequence"/>
</dbReference>
<proteinExistence type="predicted"/>
<reference evidence="1" key="1">
    <citation type="submission" date="2022-11" db="EMBL/GenBank/DDBJ databases">
        <title>Genome Sequence of Nemania bipapillata.</title>
        <authorList>
            <person name="Buettner E."/>
        </authorList>
    </citation>
    <scope>NUCLEOTIDE SEQUENCE</scope>
    <source>
        <strain evidence="1">CP14</strain>
    </source>
</reference>
<accession>A0ACC2I890</accession>
<dbReference type="EMBL" id="JAPESX010001797">
    <property type="protein sequence ID" value="KAJ8111373.1"/>
    <property type="molecule type" value="Genomic_DNA"/>
</dbReference>
<evidence type="ECO:0000313" key="1">
    <source>
        <dbReference type="EMBL" id="KAJ8111373.1"/>
    </source>
</evidence>
<organism evidence="1 2">
    <name type="scientific">Nemania bipapillata</name>
    <dbReference type="NCBI Taxonomy" id="110536"/>
    <lineage>
        <taxon>Eukaryota</taxon>
        <taxon>Fungi</taxon>
        <taxon>Dikarya</taxon>
        <taxon>Ascomycota</taxon>
        <taxon>Pezizomycotina</taxon>
        <taxon>Sordariomycetes</taxon>
        <taxon>Xylariomycetidae</taxon>
        <taxon>Xylariales</taxon>
        <taxon>Xylariaceae</taxon>
        <taxon>Nemania</taxon>
    </lineage>
</organism>